<evidence type="ECO:0000313" key="4">
    <source>
        <dbReference type="EMBL" id="KAG0668477.1"/>
    </source>
</evidence>
<dbReference type="InterPro" id="IPR042460">
    <property type="entry name" value="DCN1-like_PONY"/>
</dbReference>
<dbReference type="Proteomes" id="UP000750334">
    <property type="component" value="Unassembled WGS sequence"/>
</dbReference>
<dbReference type="GO" id="GO:0031624">
    <property type="term" value="F:ubiquitin conjugating enzyme binding"/>
    <property type="evidence" value="ECO:0007669"/>
    <property type="project" value="TreeGrafter"/>
</dbReference>
<dbReference type="PROSITE" id="PS51229">
    <property type="entry name" value="DCUN1"/>
    <property type="match status" value="1"/>
</dbReference>
<dbReference type="AlphaFoldDB" id="A0A9P6WAI4"/>
<dbReference type="GO" id="GO:0016874">
    <property type="term" value="F:ligase activity"/>
    <property type="evidence" value="ECO:0007669"/>
    <property type="project" value="UniProtKB-KW"/>
</dbReference>
<reference evidence="4 5" key="1">
    <citation type="submission" date="2020-11" db="EMBL/GenBank/DDBJ databases">
        <title>Kefir isolates.</title>
        <authorList>
            <person name="Marcisauskas S."/>
            <person name="Kim Y."/>
            <person name="Blasche S."/>
        </authorList>
    </citation>
    <scope>NUCLEOTIDE SEQUENCE [LARGE SCALE GENOMIC DNA]</scope>
    <source>
        <strain evidence="4 5">OG2</strain>
    </source>
</reference>
<gene>
    <name evidence="4" type="primary">DCN1</name>
    <name evidence="4" type="ORF">C6P45_004637</name>
</gene>
<dbReference type="Pfam" id="PF03556">
    <property type="entry name" value="Cullin_binding"/>
    <property type="match status" value="1"/>
</dbReference>
<dbReference type="CDD" id="cd14352">
    <property type="entry name" value="UBA_DCN1"/>
    <property type="match status" value="1"/>
</dbReference>
<feature type="domain" description="DCUN1" evidence="3">
    <location>
        <begin position="52"/>
        <end position="253"/>
    </location>
</feature>
<keyword evidence="5" id="KW-1185">Reference proteome</keyword>
<dbReference type="OrthoDB" id="27198at2759"/>
<dbReference type="Pfam" id="PF22566">
    <property type="entry name" value="UBA_8"/>
    <property type="match status" value="1"/>
</dbReference>
<dbReference type="Gene3D" id="1.10.238.200">
    <property type="entry name" value="Cullin, PONY binding domain"/>
    <property type="match status" value="1"/>
</dbReference>
<comment type="caution">
    <text evidence="4">The sequence shown here is derived from an EMBL/GenBank/DDBJ whole genome shotgun (WGS) entry which is preliminary data.</text>
</comment>
<comment type="function">
    <text evidence="2">Neddylation of cullins play an essential role in the regulation of SCF-type complexes activity.</text>
</comment>
<accession>A0A9P6WAI4</accession>
<keyword evidence="4" id="KW-0436">Ligase</keyword>
<dbReference type="GO" id="GO:0032182">
    <property type="term" value="F:ubiquitin-like protein binding"/>
    <property type="evidence" value="ECO:0007669"/>
    <property type="project" value="TreeGrafter"/>
</dbReference>
<dbReference type="GO" id="GO:0097602">
    <property type="term" value="F:cullin family protein binding"/>
    <property type="evidence" value="ECO:0007669"/>
    <property type="project" value="TreeGrafter"/>
</dbReference>
<dbReference type="Gene3D" id="1.10.8.10">
    <property type="entry name" value="DNA helicase RuvA subunit, C-terminal domain"/>
    <property type="match status" value="1"/>
</dbReference>
<dbReference type="EMBL" id="PUHR01000066">
    <property type="protein sequence ID" value="KAG0668477.1"/>
    <property type="molecule type" value="Genomic_DNA"/>
</dbReference>
<sequence>MKIEKFLSLTETTPKLAKKYLQRNQWHIDYALNDFYDSELGGFVDTTPKDVKYPQELIDLFNKYSDDGEVISIEGIMEFISDLGLKLEDIVTICLAKLLQWDRLTNPITKEQFVSNWYMQGCSHIAEMKVVMNDLKNKLISDPAYLTEIYNYTFDLIIDEGSKTLQLETAIKYWKLYFSQDLDRAVVLKVDAKLLADWTIFLETENQSDISRDCWKMMLQFFRKFPTLEAVAEEYDENDAWPYIIDEFYEYLQETKGI</sequence>
<dbReference type="InterPro" id="IPR005176">
    <property type="entry name" value="PONY_dom"/>
</dbReference>
<dbReference type="Gene3D" id="1.10.238.10">
    <property type="entry name" value="EF-hand"/>
    <property type="match status" value="1"/>
</dbReference>
<name>A0A9P6WAI4_MAUEX</name>
<organism evidence="4 5">
    <name type="scientific">Maudiozyma exigua</name>
    <name type="common">Yeast</name>
    <name type="synonym">Kazachstania exigua</name>
    <dbReference type="NCBI Taxonomy" id="34358"/>
    <lineage>
        <taxon>Eukaryota</taxon>
        <taxon>Fungi</taxon>
        <taxon>Dikarya</taxon>
        <taxon>Ascomycota</taxon>
        <taxon>Saccharomycotina</taxon>
        <taxon>Saccharomycetes</taxon>
        <taxon>Saccharomycetales</taxon>
        <taxon>Saccharomycetaceae</taxon>
        <taxon>Maudiozyma</taxon>
    </lineage>
</organism>
<dbReference type="GO" id="GO:0000151">
    <property type="term" value="C:ubiquitin ligase complex"/>
    <property type="evidence" value="ECO:0007669"/>
    <property type="project" value="TreeGrafter"/>
</dbReference>
<evidence type="ECO:0000313" key="5">
    <source>
        <dbReference type="Proteomes" id="UP000750334"/>
    </source>
</evidence>
<dbReference type="PANTHER" id="PTHR12281:SF31">
    <property type="entry name" value="DCN1-LIKE PROTEIN 3"/>
    <property type="match status" value="1"/>
</dbReference>
<keyword evidence="1" id="KW-0833">Ubl conjugation pathway</keyword>
<dbReference type="InterPro" id="IPR009060">
    <property type="entry name" value="UBA-like_sf"/>
</dbReference>
<evidence type="ECO:0000259" key="3">
    <source>
        <dbReference type="PROSITE" id="PS51229"/>
    </source>
</evidence>
<protein>
    <recommendedName>
        <fullName evidence="2">Defective in cullin neddylation protein</fullName>
    </recommendedName>
</protein>
<evidence type="ECO:0000256" key="1">
    <source>
        <dbReference type="ARBA" id="ARBA00022786"/>
    </source>
</evidence>
<dbReference type="GO" id="GO:0045116">
    <property type="term" value="P:protein neddylation"/>
    <property type="evidence" value="ECO:0007669"/>
    <property type="project" value="TreeGrafter"/>
</dbReference>
<dbReference type="PANTHER" id="PTHR12281">
    <property type="entry name" value="RP42 RELATED"/>
    <property type="match status" value="1"/>
</dbReference>
<dbReference type="SUPFAM" id="SSF46934">
    <property type="entry name" value="UBA-like"/>
    <property type="match status" value="1"/>
</dbReference>
<proteinExistence type="predicted"/>
<evidence type="ECO:0000256" key="2">
    <source>
        <dbReference type="RuleBase" id="RU410713"/>
    </source>
</evidence>
<dbReference type="InterPro" id="IPR054109">
    <property type="entry name" value="UBA_8"/>
</dbReference>
<dbReference type="InterPro" id="IPR014764">
    <property type="entry name" value="DCN-prot"/>
</dbReference>